<evidence type="ECO:0000313" key="3">
    <source>
        <dbReference type="EMBL" id="KAE8978214.1"/>
    </source>
</evidence>
<evidence type="ECO:0000313" key="4">
    <source>
        <dbReference type="EMBL" id="KAE9285312.1"/>
    </source>
</evidence>
<dbReference type="Proteomes" id="UP000429607">
    <property type="component" value="Unassembled WGS sequence"/>
</dbReference>
<keyword evidence="6" id="KW-1185">Reference proteome</keyword>
<dbReference type="EMBL" id="QXFV01003276">
    <property type="protein sequence ID" value="KAE8978214.1"/>
    <property type="molecule type" value="Genomic_DNA"/>
</dbReference>
<dbReference type="OrthoDB" id="112158at2759"/>
<accession>A0A6A3HYM6</accession>
<gene>
    <name evidence="3" type="ORF">PR001_g24908</name>
    <name evidence="2" type="ORF">PR002_g25882</name>
    <name evidence="4" type="ORF">PR003_g26617</name>
</gene>
<evidence type="ECO:0000313" key="2">
    <source>
        <dbReference type="EMBL" id="KAE8974547.1"/>
    </source>
</evidence>
<reference evidence="5 7" key="1">
    <citation type="submission" date="2018-09" db="EMBL/GenBank/DDBJ databases">
        <title>Genomic investigation of the strawberry pathogen Phytophthora fragariae indicates pathogenicity is determined by transcriptional variation in three key races.</title>
        <authorList>
            <person name="Adams T.M."/>
            <person name="Armitage A.D."/>
            <person name="Sobczyk M.K."/>
            <person name="Bates H.J."/>
            <person name="Dunwell J.M."/>
            <person name="Nellist C.F."/>
            <person name="Harrison R.J."/>
        </authorList>
    </citation>
    <scope>NUCLEOTIDE SEQUENCE [LARGE SCALE GENOMIC DNA]</scope>
    <source>
        <strain evidence="3 5">SCRP249</strain>
        <strain evidence="2 7">SCRP324</strain>
        <strain evidence="4 6">SCRP333</strain>
    </source>
</reference>
<evidence type="ECO:0000256" key="1">
    <source>
        <dbReference type="SAM" id="MobiDB-lite"/>
    </source>
</evidence>
<dbReference type="EMBL" id="QXFU01003543">
    <property type="protein sequence ID" value="KAE8974547.1"/>
    <property type="molecule type" value="Genomic_DNA"/>
</dbReference>
<dbReference type="AlphaFoldDB" id="A0A6A3HYM6"/>
<evidence type="ECO:0000313" key="7">
    <source>
        <dbReference type="Proteomes" id="UP000435112"/>
    </source>
</evidence>
<organism evidence="2 7">
    <name type="scientific">Phytophthora rubi</name>
    <dbReference type="NCBI Taxonomy" id="129364"/>
    <lineage>
        <taxon>Eukaryota</taxon>
        <taxon>Sar</taxon>
        <taxon>Stramenopiles</taxon>
        <taxon>Oomycota</taxon>
        <taxon>Peronosporomycetes</taxon>
        <taxon>Peronosporales</taxon>
        <taxon>Peronosporaceae</taxon>
        <taxon>Phytophthora</taxon>
    </lineage>
</organism>
<dbReference type="EMBL" id="QXFT01003489">
    <property type="protein sequence ID" value="KAE9285312.1"/>
    <property type="molecule type" value="Genomic_DNA"/>
</dbReference>
<dbReference type="Proteomes" id="UP000434957">
    <property type="component" value="Unassembled WGS sequence"/>
</dbReference>
<name>A0A6A3HYM6_9STRA</name>
<sequence>MASVNHVDTKALKASMPRSSALGKRKAPSQPDVPKNARSGMSCFYCAGVHNDISGGPHLKNKCEKRKRDIELKDFRRNIWSYPSALKKARHDTEPTPKMTGKGKLEAQAKGKERMVVSTNDCLPKDVSVDACNAVQSTVTASPTPSISPPNGIQFPPTPEQDLEFFNAEETDDPMGSVFDFGVNCARVNESKAGDVPMSPGEQSIAGDISLQKIRLEDKVRSLYPCLLDEETCLTNNSWVLDSNCGFGLTGEASTFVTWDPTLDTCLRLHKDLSILIHTSAQ</sequence>
<evidence type="ECO:0000313" key="5">
    <source>
        <dbReference type="Proteomes" id="UP000429607"/>
    </source>
</evidence>
<evidence type="ECO:0000313" key="6">
    <source>
        <dbReference type="Proteomes" id="UP000434957"/>
    </source>
</evidence>
<protein>
    <submittedName>
        <fullName evidence="2">Uncharacterized protein</fullName>
    </submittedName>
</protein>
<feature type="region of interest" description="Disordered" evidence="1">
    <location>
        <begin position="1"/>
        <end position="35"/>
    </location>
</feature>
<dbReference type="Proteomes" id="UP000435112">
    <property type="component" value="Unassembled WGS sequence"/>
</dbReference>
<comment type="caution">
    <text evidence="2">The sequence shown here is derived from an EMBL/GenBank/DDBJ whole genome shotgun (WGS) entry which is preliminary data.</text>
</comment>
<proteinExistence type="predicted"/>